<gene>
    <name evidence="2" type="ORF">VNO77_27570</name>
</gene>
<dbReference type="EMBL" id="JAYMYQ010000006">
    <property type="protein sequence ID" value="KAK7324055.1"/>
    <property type="molecule type" value="Genomic_DNA"/>
</dbReference>
<evidence type="ECO:0000256" key="1">
    <source>
        <dbReference type="SAM" id="MobiDB-lite"/>
    </source>
</evidence>
<comment type="caution">
    <text evidence="2">The sequence shown here is derived from an EMBL/GenBank/DDBJ whole genome shotgun (WGS) entry which is preliminary data.</text>
</comment>
<sequence length="125" mass="14273">MMKSGYVRHTKTLLCSYKSNLRPAFVILKVMGRNACRHEPSASNIRGSKDGSIMEPKMLARELRVFSPEVMHQFELYCPFPHAFEPYRIATNVIPCNLQPPSRHPAASHSDEFPSRMRAIKSRAN</sequence>
<protein>
    <submittedName>
        <fullName evidence="2">Uncharacterized protein</fullName>
    </submittedName>
</protein>
<dbReference type="AlphaFoldDB" id="A0AAN9KUD2"/>
<evidence type="ECO:0000313" key="3">
    <source>
        <dbReference type="Proteomes" id="UP001367508"/>
    </source>
</evidence>
<evidence type="ECO:0000313" key="2">
    <source>
        <dbReference type="EMBL" id="KAK7324055.1"/>
    </source>
</evidence>
<feature type="region of interest" description="Disordered" evidence="1">
    <location>
        <begin position="100"/>
        <end position="125"/>
    </location>
</feature>
<proteinExistence type="predicted"/>
<name>A0AAN9KUD2_CANGL</name>
<dbReference type="Proteomes" id="UP001367508">
    <property type="component" value="Unassembled WGS sequence"/>
</dbReference>
<reference evidence="2 3" key="1">
    <citation type="submission" date="2024-01" db="EMBL/GenBank/DDBJ databases">
        <title>The genomes of 5 underutilized Papilionoideae crops provide insights into root nodulation and disease resistanc.</title>
        <authorList>
            <person name="Jiang F."/>
        </authorList>
    </citation>
    <scope>NUCLEOTIDE SEQUENCE [LARGE SCALE GENOMIC DNA]</scope>
    <source>
        <strain evidence="2">LVBAO_FW01</strain>
        <tissue evidence="2">Leaves</tissue>
    </source>
</reference>
<keyword evidence="3" id="KW-1185">Reference proteome</keyword>
<accession>A0AAN9KUD2</accession>
<organism evidence="2 3">
    <name type="scientific">Canavalia gladiata</name>
    <name type="common">Sword bean</name>
    <name type="synonym">Dolichos gladiatus</name>
    <dbReference type="NCBI Taxonomy" id="3824"/>
    <lineage>
        <taxon>Eukaryota</taxon>
        <taxon>Viridiplantae</taxon>
        <taxon>Streptophyta</taxon>
        <taxon>Embryophyta</taxon>
        <taxon>Tracheophyta</taxon>
        <taxon>Spermatophyta</taxon>
        <taxon>Magnoliopsida</taxon>
        <taxon>eudicotyledons</taxon>
        <taxon>Gunneridae</taxon>
        <taxon>Pentapetalae</taxon>
        <taxon>rosids</taxon>
        <taxon>fabids</taxon>
        <taxon>Fabales</taxon>
        <taxon>Fabaceae</taxon>
        <taxon>Papilionoideae</taxon>
        <taxon>50 kb inversion clade</taxon>
        <taxon>NPAAA clade</taxon>
        <taxon>indigoferoid/millettioid clade</taxon>
        <taxon>Phaseoleae</taxon>
        <taxon>Canavalia</taxon>
    </lineage>
</organism>